<comment type="caution">
    <text evidence="3">The sequence shown here is derived from an EMBL/GenBank/DDBJ whole genome shotgun (WGS) entry which is preliminary data.</text>
</comment>
<feature type="compositionally biased region" description="Pro residues" evidence="1">
    <location>
        <begin position="82"/>
        <end position="92"/>
    </location>
</feature>
<evidence type="ECO:0000313" key="4">
    <source>
        <dbReference type="Proteomes" id="UP001281761"/>
    </source>
</evidence>
<feature type="transmembrane region" description="Helical" evidence="2">
    <location>
        <begin position="283"/>
        <end position="303"/>
    </location>
</feature>
<dbReference type="EMBL" id="JARBJD010000300">
    <property type="protein sequence ID" value="KAK2944402.1"/>
    <property type="molecule type" value="Genomic_DNA"/>
</dbReference>
<proteinExistence type="predicted"/>
<protein>
    <submittedName>
        <fullName evidence="3">Uncharacterized protein</fullName>
    </submittedName>
</protein>
<dbReference type="Proteomes" id="UP001281761">
    <property type="component" value="Unassembled WGS sequence"/>
</dbReference>
<keyword evidence="2" id="KW-0472">Membrane</keyword>
<name>A0ABQ9WY10_9EUKA</name>
<feature type="region of interest" description="Disordered" evidence="1">
    <location>
        <begin position="1"/>
        <end position="101"/>
    </location>
</feature>
<feature type="transmembrane region" description="Helical" evidence="2">
    <location>
        <begin position="124"/>
        <end position="150"/>
    </location>
</feature>
<feature type="transmembrane region" description="Helical" evidence="2">
    <location>
        <begin position="170"/>
        <end position="197"/>
    </location>
</feature>
<accession>A0ABQ9WY10</accession>
<organism evidence="3 4">
    <name type="scientific">Blattamonas nauphoetae</name>
    <dbReference type="NCBI Taxonomy" id="2049346"/>
    <lineage>
        <taxon>Eukaryota</taxon>
        <taxon>Metamonada</taxon>
        <taxon>Preaxostyla</taxon>
        <taxon>Oxymonadida</taxon>
        <taxon>Blattamonas</taxon>
    </lineage>
</organism>
<keyword evidence="2" id="KW-0812">Transmembrane</keyword>
<evidence type="ECO:0000313" key="3">
    <source>
        <dbReference type="EMBL" id="KAK2944402.1"/>
    </source>
</evidence>
<sequence length="334" mass="36614">MSDSAVPAETLPTPSAPPADSESAPIQTDEPQPVEPKQDDSFPAEPSSVEQQDMNNPPLPAEEEPKGTAPIEIAFPADLPAEPSPEPNPATPQPLAKGSLTDPNLEALSRSVYFPTWYPLRHPVFLSVYIGYHTLMLVAGIILLVTHMYFAFGFYFPDSLAMMQDAKQDSIIITCLLLDLILRAVAVVTELLTGNVIKNISPNKWRSTRGLPLKISKKKGGTRVGKIRWVLLFFIYVVQTVISILALIMIGIGGETLIQVRLKDGSGAYQHGTTLVTYLELNALSVFLTFGFFLASFCLLFTAKSEFKEVVSMRKSAEKEGDEEETAAEQTKNE</sequence>
<feature type="transmembrane region" description="Helical" evidence="2">
    <location>
        <begin position="227"/>
        <end position="252"/>
    </location>
</feature>
<reference evidence="3 4" key="1">
    <citation type="journal article" date="2022" name="bioRxiv">
        <title>Genomics of Preaxostyla Flagellates Illuminates Evolutionary Transitions and the Path Towards Mitochondrial Loss.</title>
        <authorList>
            <person name="Novak L.V.F."/>
            <person name="Treitli S.C."/>
            <person name="Pyrih J."/>
            <person name="Halakuc P."/>
            <person name="Pipaliya S.V."/>
            <person name="Vacek V."/>
            <person name="Brzon O."/>
            <person name="Soukal P."/>
            <person name="Eme L."/>
            <person name="Dacks J.B."/>
            <person name="Karnkowska A."/>
            <person name="Elias M."/>
            <person name="Hampl V."/>
        </authorList>
    </citation>
    <scope>NUCLEOTIDE SEQUENCE [LARGE SCALE GENOMIC DNA]</scope>
    <source>
        <strain evidence="3">NAU3</strain>
        <tissue evidence="3">Gut</tissue>
    </source>
</reference>
<keyword evidence="4" id="KW-1185">Reference proteome</keyword>
<keyword evidence="2" id="KW-1133">Transmembrane helix</keyword>
<gene>
    <name evidence="3" type="ORF">BLNAU_20657</name>
</gene>
<evidence type="ECO:0000256" key="1">
    <source>
        <dbReference type="SAM" id="MobiDB-lite"/>
    </source>
</evidence>
<evidence type="ECO:0000256" key="2">
    <source>
        <dbReference type="SAM" id="Phobius"/>
    </source>
</evidence>